<organism evidence="1 2">
    <name type="scientific">Capsicum baccatum</name>
    <name type="common">Peruvian pepper</name>
    <dbReference type="NCBI Taxonomy" id="33114"/>
    <lineage>
        <taxon>Eukaryota</taxon>
        <taxon>Viridiplantae</taxon>
        <taxon>Streptophyta</taxon>
        <taxon>Embryophyta</taxon>
        <taxon>Tracheophyta</taxon>
        <taxon>Spermatophyta</taxon>
        <taxon>Magnoliopsida</taxon>
        <taxon>eudicotyledons</taxon>
        <taxon>Gunneridae</taxon>
        <taxon>Pentapetalae</taxon>
        <taxon>asterids</taxon>
        <taxon>lamiids</taxon>
        <taxon>Solanales</taxon>
        <taxon>Solanaceae</taxon>
        <taxon>Solanoideae</taxon>
        <taxon>Capsiceae</taxon>
        <taxon>Capsicum</taxon>
    </lineage>
</organism>
<dbReference type="STRING" id="33114.A0A2G2WJ55"/>
<protein>
    <submittedName>
        <fullName evidence="1">Uncharacterized protein</fullName>
    </submittedName>
</protein>
<dbReference type="OrthoDB" id="5132116at2759"/>
<name>A0A2G2WJ55_CAPBA</name>
<comment type="caution">
    <text evidence="1">The sequence shown here is derived from an EMBL/GenBank/DDBJ whole genome shotgun (WGS) entry which is preliminary data.</text>
</comment>
<reference evidence="2" key="2">
    <citation type="journal article" date="2017" name="J. Anim. Genet.">
        <title>Multiple reference genome sequences of hot pepper reveal the massive evolution of plant disease resistance genes by retroduplication.</title>
        <authorList>
            <person name="Kim S."/>
            <person name="Park J."/>
            <person name="Yeom S.-I."/>
            <person name="Kim Y.-M."/>
            <person name="Seo E."/>
            <person name="Kim K.-T."/>
            <person name="Kim M.-S."/>
            <person name="Lee J.M."/>
            <person name="Cheong K."/>
            <person name="Shin H.-S."/>
            <person name="Kim S.-B."/>
            <person name="Han K."/>
            <person name="Lee J."/>
            <person name="Park M."/>
            <person name="Lee H.-A."/>
            <person name="Lee H.-Y."/>
            <person name="Lee Y."/>
            <person name="Oh S."/>
            <person name="Lee J.H."/>
            <person name="Choi E."/>
            <person name="Choi E."/>
            <person name="Lee S.E."/>
            <person name="Jeon J."/>
            <person name="Kim H."/>
            <person name="Choi G."/>
            <person name="Song H."/>
            <person name="Lee J."/>
            <person name="Lee S.-C."/>
            <person name="Kwon J.-K."/>
            <person name="Lee H.-Y."/>
            <person name="Koo N."/>
            <person name="Hong Y."/>
            <person name="Kim R.W."/>
            <person name="Kang W.-H."/>
            <person name="Huh J.H."/>
            <person name="Kang B.-C."/>
            <person name="Yang T.-J."/>
            <person name="Lee Y.-H."/>
            <person name="Bennetzen J.L."/>
            <person name="Choi D."/>
        </authorList>
    </citation>
    <scope>NUCLEOTIDE SEQUENCE [LARGE SCALE GENOMIC DNA]</scope>
    <source>
        <strain evidence="2">cv. PBC81</strain>
    </source>
</reference>
<dbReference type="Gene3D" id="3.90.640.10">
    <property type="entry name" value="Actin, Chain A, domain 4"/>
    <property type="match status" value="1"/>
</dbReference>
<proteinExistence type="predicted"/>
<dbReference type="Proteomes" id="UP000224567">
    <property type="component" value="Unassembled WGS sequence"/>
</dbReference>
<sequence length="206" mass="23529">MYDSKKSTLIFLQFHLIKEKTTYVVLDFEQRIEKAKCFPKSFENGYELPDGSVINIGVERFYFLEVLFQPSLNGLEALEIHEKAYNSIMRYDDDIRKDLFVNIMLSGGFSMFPGMYDQGNNFSCSKLHKDQGCCTTREEGLWLLNTLLGSWETVLVFFTNYAPGGIVPMEYVKSGVFNEVIRRRSQASSSLFSHSDVLVTEEGGEG</sequence>
<keyword evidence="2" id="KW-1185">Reference proteome</keyword>
<dbReference type="InterPro" id="IPR043129">
    <property type="entry name" value="ATPase_NBD"/>
</dbReference>
<evidence type="ECO:0000313" key="2">
    <source>
        <dbReference type="Proteomes" id="UP000224567"/>
    </source>
</evidence>
<reference evidence="1 2" key="1">
    <citation type="journal article" date="2017" name="Genome Biol.">
        <title>New reference genome sequences of hot pepper reveal the massive evolution of plant disease-resistance genes by retroduplication.</title>
        <authorList>
            <person name="Kim S."/>
            <person name="Park J."/>
            <person name="Yeom S.I."/>
            <person name="Kim Y.M."/>
            <person name="Seo E."/>
            <person name="Kim K.T."/>
            <person name="Kim M.S."/>
            <person name="Lee J.M."/>
            <person name="Cheong K."/>
            <person name="Shin H.S."/>
            <person name="Kim S.B."/>
            <person name="Han K."/>
            <person name="Lee J."/>
            <person name="Park M."/>
            <person name="Lee H.A."/>
            <person name="Lee H.Y."/>
            <person name="Lee Y."/>
            <person name="Oh S."/>
            <person name="Lee J.H."/>
            <person name="Choi E."/>
            <person name="Choi E."/>
            <person name="Lee S.E."/>
            <person name="Jeon J."/>
            <person name="Kim H."/>
            <person name="Choi G."/>
            <person name="Song H."/>
            <person name="Lee J."/>
            <person name="Lee S.C."/>
            <person name="Kwon J.K."/>
            <person name="Lee H.Y."/>
            <person name="Koo N."/>
            <person name="Hong Y."/>
            <person name="Kim R.W."/>
            <person name="Kang W.H."/>
            <person name="Huh J.H."/>
            <person name="Kang B.C."/>
            <person name="Yang T.J."/>
            <person name="Lee Y.H."/>
            <person name="Bennetzen J.L."/>
            <person name="Choi D."/>
        </authorList>
    </citation>
    <scope>NUCLEOTIDE SEQUENCE [LARGE SCALE GENOMIC DNA]</scope>
    <source>
        <strain evidence="2">cv. PBC81</strain>
    </source>
</reference>
<dbReference type="Pfam" id="PF00022">
    <property type="entry name" value="Actin"/>
    <property type="match status" value="1"/>
</dbReference>
<dbReference type="AlphaFoldDB" id="A0A2G2WJ55"/>
<dbReference type="SUPFAM" id="SSF53067">
    <property type="entry name" value="Actin-like ATPase domain"/>
    <property type="match status" value="1"/>
</dbReference>
<evidence type="ECO:0000313" key="1">
    <source>
        <dbReference type="EMBL" id="PHT45275.1"/>
    </source>
</evidence>
<dbReference type="EMBL" id="MLFT02000006">
    <property type="protein sequence ID" value="PHT45275.1"/>
    <property type="molecule type" value="Genomic_DNA"/>
</dbReference>
<accession>A0A2G2WJ55</accession>
<dbReference type="InterPro" id="IPR004000">
    <property type="entry name" value="Actin"/>
</dbReference>
<dbReference type="PANTHER" id="PTHR11937">
    <property type="entry name" value="ACTIN"/>
    <property type="match status" value="1"/>
</dbReference>
<gene>
    <name evidence="1" type="ORF">CQW23_14433</name>
</gene>